<dbReference type="InterPro" id="IPR010819">
    <property type="entry name" value="AGE/CE"/>
</dbReference>
<comment type="similarity">
    <text evidence="1">Belongs to the N-acylglucosamine 2-epimerase family.</text>
</comment>
<dbReference type="SUPFAM" id="SSF48208">
    <property type="entry name" value="Six-hairpin glycosidases"/>
    <property type="match status" value="1"/>
</dbReference>
<evidence type="ECO:0000256" key="1">
    <source>
        <dbReference type="ARBA" id="ARBA00008558"/>
    </source>
</evidence>
<dbReference type="PANTHER" id="PTHR15108">
    <property type="entry name" value="N-ACYLGLUCOSAMINE-2-EPIMERASE"/>
    <property type="match status" value="1"/>
</dbReference>
<name>A0ABP8K4S3_9MICO</name>
<dbReference type="RefSeq" id="WP_159902890.1">
    <property type="nucleotide sequence ID" value="NZ_BAABFX010000038.1"/>
</dbReference>
<gene>
    <name evidence="3" type="ORF">GCM10023153_27820</name>
</gene>
<accession>A0ABP8K4S3</accession>
<proteinExistence type="inferred from homology"/>
<evidence type="ECO:0000313" key="4">
    <source>
        <dbReference type="Proteomes" id="UP001500390"/>
    </source>
</evidence>
<keyword evidence="2" id="KW-0413">Isomerase</keyword>
<organism evidence="3 4">
    <name type="scientific">Ornithinibacter aureus</name>
    <dbReference type="NCBI Taxonomy" id="622664"/>
    <lineage>
        <taxon>Bacteria</taxon>
        <taxon>Bacillati</taxon>
        <taxon>Actinomycetota</taxon>
        <taxon>Actinomycetes</taxon>
        <taxon>Micrococcales</taxon>
        <taxon>Intrasporangiaceae</taxon>
        <taxon>Ornithinibacter</taxon>
    </lineage>
</organism>
<dbReference type="Gene3D" id="1.50.10.10">
    <property type="match status" value="1"/>
</dbReference>
<dbReference type="Proteomes" id="UP001500390">
    <property type="component" value="Unassembled WGS sequence"/>
</dbReference>
<dbReference type="EMBL" id="BAABFX010000038">
    <property type="protein sequence ID" value="GAA4400390.1"/>
    <property type="molecule type" value="Genomic_DNA"/>
</dbReference>
<comment type="caution">
    <text evidence="3">The sequence shown here is derived from an EMBL/GenBank/DDBJ whole genome shotgun (WGS) entry which is preliminary data.</text>
</comment>
<sequence>MTDPAASTADAAVSPAQSWLDTPGHREWLRFRFADVLTFALPSILPGGGFAYQDADGSPMPGRPPQLFLTARMAYASSIGVRHGIPGSGELLDHAMESLVGLHADTEHGGWFTQPGTVTRKATYDHVHVGLASANALTVGHPLAAGLLEQVIEVIDTRLWDESTQTLLESFAPDWSDCEDYRGANANMHGLEAFLAMGTATGDAVWHRRGLAIADRLINVAAREQDWLLPEHFTADWTVLPDYNIDEPNHPFRPYGATFGHSLEWARFLLQLDESPLVESPSWLVEAADGLTRRALDGGWEVDGRPGLVYTVDWDGDAVADVRLHWPICEGIQASAYLLRRTGDQHWEGWYRRLWDHAARYFIDENGAWRNELDENMEQGTQVWPGRPDVYHCTGALTTPLAV</sequence>
<dbReference type="InterPro" id="IPR008928">
    <property type="entry name" value="6-hairpin_glycosidase_sf"/>
</dbReference>
<dbReference type="Pfam" id="PF07221">
    <property type="entry name" value="GlcNAc_2-epim"/>
    <property type="match status" value="1"/>
</dbReference>
<dbReference type="InterPro" id="IPR012341">
    <property type="entry name" value="6hp_glycosidase-like_sf"/>
</dbReference>
<keyword evidence="4" id="KW-1185">Reference proteome</keyword>
<evidence type="ECO:0000313" key="3">
    <source>
        <dbReference type="EMBL" id="GAA4400390.1"/>
    </source>
</evidence>
<evidence type="ECO:0000256" key="2">
    <source>
        <dbReference type="ARBA" id="ARBA00023235"/>
    </source>
</evidence>
<protein>
    <submittedName>
        <fullName evidence="3">AGE family epimerase/isomerase</fullName>
    </submittedName>
</protein>
<reference evidence="4" key="1">
    <citation type="journal article" date="2019" name="Int. J. Syst. Evol. Microbiol.">
        <title>The Global Catalogue of Microorganisms (GCM) 10K type strain sequencing project: providing services to taxonomists for standard genome sequencing and annotation.</title>
        <authorList>
            <consortium name="The Broad Institute Genomics Platform"/>
            <consortium name="The Broad Institute Genome Sequencing Center for Infectious Disease"/>
            <person name="Wu L."/>
            <person name="Ma J."/>
        </authorList>
    </citation>
    <scope>NUCLEOTIDE SEQUENCE [LARGE SCALE GENOMIC DNA]</scope>
    <source>
        <strain evidence="4">JCM 17738</strain>
    </source>
</reference>